<proteinExistence type="predicted"/>
<keyword evidence="4" id="KW-1185">Reference proteome</keyword>
<keyword evidence="2" id="KW-0472">Membrane</keyword>
<comment type="caution">
    <text evidence="3">The sequence shown here is derived from an EMBL/GenBank/DDBJ whole genome shotgun (WGS) entry which is preliminary data.</text>
</comment>
<sequence>MNDLENELSRLLADAADRAPRASAGLSATVKARHRRRRARSAALLAAAAVVVVIGGAGTVVKNVRTSVVPQPAANATDEPTGKPTDRAKPPADVIPPSIEKVWPQAVHKIPATLPDGRGYYPELLLDDRTLLVTTEIREKRRFLWSYDLNSGKPTRIAEIPLTKGSQSFADDIAAGGGNIVWWAFKEAGRNQVAQIWTVPVRGGTPRPVSDVPMGNATKQLGRITDLTVVGKNVIFAYEKGGVYRVPLSGGQMQPVKGAERQRILQWPWVGDHRAGNGFLKLFNAETGERRDAVVAADEEVRCGVIRCTGVKVRYEKGQVTCTAKPCAGKVEEKRVILRSFVRNRDGSGERPLPDTAPFDLNFERFLKQILHGPKGENVVALYDVETGRMADLGLRPDTKGRIGIPQSRLDALMAYTIGDKAYILDLSTIE</sequence>
<evidence type="ECO:0000313" key="3">
    <source>
        <dbReference type="EMBL" id="MDP9848087.1"/>
    </source>
</evidence>
<dbReference type="Gene3D" id="2.120.10.30">
    <property type="entry name" value="TolB, C-terminal domain"/>
    <property type="match status" value="1"/>
</dbReference>
<keyword evidence="2" id="KW-0812">Transmembrane</keyword>
<accession>A0ABT9QMV0</accession>
<feature type="transmembrane region" description="Helical" evidence="2">
    <location>
        <begin position="41"/>
        <end position="61"/>
    </location>
</feature>
<evidence type="ECO:0000256" key="1">
    <source>
        <dbReference type="SAM" id="MobiDB-lite"/>
    </source>
</evidence>
<name>A0ABT9QMV0_9ACTN</name>
<protein>
    <submittedName>
        <fullName evidence="3">Uncharacterized protein</fullName>
    </submittedName>
</protein>
<evidence type="ECO:0000256" key="2">
    <source>
        <dbReference type="SAM" id="Phobius"/>
    </source>
</evidence>
<evidence type="ECO:0000313" key="4">
    <source>
        <dbReference type="Proteomes" id="UP001225356"/>
    </source>
</evidence>
<dbReference type="RefSeq" id="WP_307565144.1">
    <property type="nucleotide sequence ID" value="NZ_JAUSQU010000001.1"/>
</dbReference>
<keyword evidence="2" id="KW-1133">Transmembrane helix</keyword>
<dbReference type="EMBL" id="JAUSQU010000001">
    <property type="protein sequence ID" value="MDP9848087.1"/>
    <property type="molecule type" value="Genomic_DNA"/>
</dbReference>
<dbReference type="InterPro" id="IPR011042">
    <property type="entry name" value="6-blade_b-propeller_TolB-like"/>
</dbReference>
<dbReference type="Proteomes" id="UP001225356">
    <property type="component" value="Unassembled WGS sequence"/>
</dbReference>
<organism evidence="3 4">
    <name type="scientific">Streptosporangium lutulentum</name>
    <dbReference type="NCBI Taxonomy" id="1461250"/>
    <lineage>
        <taxon>Bacteria</taxon>
        <taxon>Bacillati</taxon>
        <taxon>Actinomycetota</taxon>
        <taxon>Actinomycetes</taxon>
        <taxon>Streptosporangiales</taxon>
        <taxon>Streptosporangiaceae</taxon>
        <taxon>Streptosporangium</taxon>
    </lineage>
</organism>
<reference evidence="3 4" key="1">
    <citation type="submission" date="2023-07" db="EMBL/GenBank/DDBJ databases">
        <title>Sequencing the genomes of 1000 actinobacteria strains.</title>
        <authorList>
            <person name="Klenk H.-P."/>
        </authorList>
    </citation>
    <scope>NUCLEOTIDE SEQUENCE [LARGE SCALE GENOMIC DNA]</scope>
    <source>
        <strain evidence="3 4">DSM 46740</strain>
    </source>
</reference>
<feature type="region of interest" description="Disordered" evidence="1">
    <location>
        <begin position="71"/>
        <end position="93"/>
    </location>
</feature>
<dbReference type="SUPFAM" id="SSF69304">
    <property type="entry name" value="Tricorn protease N-terminal domain"/>
    <property type="match status" value="1"/>
</dbReference>
<feature type="compositionally biased region" description="Basic and acidic residues" evidence="1">
    <location>
        <begin position="80"/>
        <end position="90"/>
    </location>
</feature>
<gene>
    <name evidence="3" type="ORF">J2853_007298</name>
</gene>